<dbReference type="PANTHER" id="PTHR22930:SF292">
    <property type="entry name" value="DDE TNP4 DOMAIN-CONTAINING PROTEIN"/>
    <property type="match status" value="1"/>
</dbReference>
<dbReference type="GO" id="GO:0004518">
    <property type="term" value="F:nuclease activity"/>
    <property type="evidence" value="ECO:0007669"/>
    <property type="project" value="UniProtKB-KW"/>
</dbReference>
<dbReference type="GO" id="GO:0005634">
    <property type="term" value="C:nucleus"/>
    <property type="evidence" value="ECO:0007669"/>
    <property type="project" value="UniProtKB-SubCell"/>
</dbReference>
<organism evidence="10 11">
    <name type="scientific">Callosobruchus maculatus</name>
    <name type="common">Southern cowpea weevil</name>
    <name type="synonym">Pulse bruchid</name>
    <dbReference type="NCBI Taxonomy" id="64391"/>
    <lineage>
        <taxon>Eukaryota</taxon>
        <taxon>Metazoa</taxon>
        <taxon>Ecdysozoa</taxon>
        <taxon>Arthropoda</taxon>
        <taxon>Hexapoda</taxon>
        <taxon>Insecta</taxon>
        <taxon>Pterygota</taxon>
        <taxon>Neoptera</taxon>
        <taxon>Endopterygota</taxon>
        <taxon>Coleoptera</taxon>
        <taxon>Polyphaga</taxon>
        <taxon>Cucujiformia</taxon>
        <taxon>Chrysomeloidea</taxon>
        <taxon>Chrysomelidae</taxon>
        <taxon>Bruchinae</taxon>
        <taxon>Bruchini</taxon>
        <taxon>Callosobruchus</taxon>
    </lineage>
</organism>
<evidence type="ECO:0000259" key="8">
    <source>
        <dbReference type="Pfam" id="PF13359"/>
    </source>
</evidence>
<comment type="cofactor">
    <cofactor evidence="1">
        <name>a divalent metal cation</name>
        <dbReference type="ChEBI" id="CHEBI:60240"/>
    </cofactor>
</comment>
<dbReference type="Pfam" id="PF13359">
    <property type="entry name" value="DDE_Tnp_4"/>
    <property type="match status" value="1"/>
</dbReference>
<accession>A0A653DQG0</accession>
<keyword evidence="4" id="KW-0540">Nuclease</keyword>
<evidence type="ECO:0000256" key="7">
    <source>
        <dbReference type="ARBA" id="ARBA00023242"/>
    </source>
</evidence>
<dbReference type="EMBL" id="CAACVG010013590">
    <property type="protein sequence ID" value="VEN62038.1"/>
    <property type="molecule type" value="Genomic_DNA"/>
</dbReference>
<dbReference type="InterPro" id="IPR045249">
    <property type="entry name" value="HARBI1-like"/>
</dbReference>
<proteinExistence type="inferred from homology"/>
<comment type="subcellular location">
    <subcellularLocation>
        <location evidence="2">Nucleus</location>
    </subcellularLocation>
</comment>
<dbReference type="GO" id="GO:0016787">
    <property type="term" value="F:hydrolase activity"/>
    <property type="evidence" value="ECO:0007669"/>
    <property type="project" value="UniProtKB-KW"/>
</dbReference>
<evidence type="ECO:0000256" key="3">
    <source>
        <dbReference type="ARBA" id="ARBA00006958"/>
    </source>
</evidence>
<gene>
    <name evidence="9" type="ORF">CALMAC_LOCUS1194</name>
    <name evidence="10" type="ORF">CALMAC_LOCUS19283</name>
</gene>
<keyword evidence="7" id="KW-0539">Nucleus</keyword>
<feature type="domain" description="DDE Tnp4" evidence="8">
    <location>
        <begin position="173"/>
        <end position="325"/>
    </location>
</feature>
<dbReference type="InterPro" id="IPR027806">
    <property type="entry name" value="HARBI1_dom"/>
</dbReference>
<evidence type="ECO:0000313" key="9">
    <source>
        <dbReference type="EMBL" id="VEN35233.1"/>
    </source>
</evidence>
<evidence type="ECO:0000256" key="6">
    <source>
        <dbReference type="ARBA" id="ARBA00022801"/>
    </source>
</evidence>
<keyword evidence="6" id="KW-0378">Hydrolase</keyword>
<evidence type="ECO:0000256" key="4">
    <source>
        <dbReference type="ARBA" id="ARBA00022722"/>
    </source>
</evidence>
<evidence type="ECO:0000256" key="2">
    <source>
        <dbReference type="ARBA" id="ARBA00004123"/>
    </source>
</evidence>
<evidence type="ECO:0000313" key="11">
    <source>
        <dbReference type="Proteomes" id="UP000410492"/>
    </source>
</evidence>
<keyword evidence="11" id="KW-1185">Reference proteome</keyword>
<dbReference type="EMBL" id="CAACVG010001358">
    <property type="protein sequence ID" value="VEN35233.1"/>
    <property type="molecule type" value="Genomic_DNA"/>
</dbReference>
<name>A0A653DQG0_CALMS</name>
<evidence type="ECO:0000256" key="5">
    <source>
        <dbReference type="ARBA" id="ARBA00022723"/>
    </source>
</evidence>
<dbReference type="Proteomes" id="UP000410492">
    <property type="component" value="Unassembled WGS sequence"/>
</dbReference>
<sequence length="381" mass="43540">MASKMSDFLILNELLESDESSDDEEEIALLLEEKRNIPKVMKFVETVVHKFSDKEFKSNFRVERTTCYKLIEEFRNSQFFPRNQNHGGSNSITAEIHVLCFLWFAGNKVCLRDVSQRFGIGTTSGFRIICRVVDFLISIAGDIICFPSSRDDKNSLANEFKKVSGFPDVLGCIDSTSIPIRTPANKIKSTYVNRHDIPSIILQGICDYRRRLIDVFVGAPGKVHDARVFKLSFISSKLPQICEGKFHLLGDGAYPIREWLLIPYKDYGNLTPDKTLFNQKLSSTRVLIENTFGILKSRLRQLQKLDLHKVDKISKFIIASCVIHNLCIDNNDVITDEWLLPQPPHEDNVINDMGRESLLKQLGENKRDAIKNGFFNETNNE</sequence>
<dbReference type="OrthoDB" id="6745635at2759"/>
<reference evidence="10 11" key="1">
    <citation type="submission" date="2019-01" db="EMBL/GenBank/DDBJ databases">
        <authorList>
            <person name="Sayadi A."/>
        </authorList>
    </citation>
    <scope>NUCLEOTIDE SEQUENCE [LARGE SCALE GENOMIC DNA]</scope>
</reference>
<evidence type="ECO:0000256" key="1">
    <source>
        <dbReference type="ARBA" id="ARBA00001968"/>
    </source>
</evidence>
<dbReference type="AlphaFoldDB" id="A0A653DQG0"/>
<dbReference type="PANTHER" id="PTHR22930">
    <property type="match status" value="1"/>
</dbReference>
<comment type="similarity">
    <text evidence="3">Belongs to the HARBI1 family.</text>
</comment>
<dbReference type="GO" id="GO:0046872">
    <property type="term" value="F:metal ion binding"/>
    <property type="evidence" value="ECO:0007669"/>
    <property type="project" value="UniProtKB-KW"/>
</dbReference>
<keyword evidence="5" id="KW-0479">Metal-binding</keyword>
<protein>
    <recommendedName>
        <fullName evidence="8">DDE Tnp4 domain-containing protein</fullName>
    </recommendedName>
</protein>
<evidence type="ECO:0000313" key="10">
    <source>
        <dbReference type="EMBL" id="VEN62038.1"/>
    </source>
</evidence>